<proteinExistence type="predicted"/>
<sequence length="101" mass="11682">MLLQRSLVKEGQVLRIWLPQSHIRLDYSYGVCEVAIQVKASQLFAFCLPGPYPSSSLKPKLQRIDSKKRAASCIIRGHKLFQSFQQDFCSNIQEHICKEDW</sequence>
<dbReference type="EMBL" id="JAAALK010000283">
    <property type="protein sequence ID" value="KAG8074838.1"/>
    <property type="molecule type" value="Genomic_DNA"/>
</dbReference>
<name>A0A8J5W326_ZIZPA</name>
<keyword evidence="2" id="KW-1185">Reference proteome</keyword>
<organism evidence="1 2">
    <name type="scientific">Zizania palustris</name>
    <name type="common">Northern wild rice</name>
    <dbReference type="NCBI Taxonomy" id="103762"/>
    <lineage>
        <taxon>Eukaryota</taxon>
        <taxon>Viridiplantae</taxon>
        <taxon>Streptophyta</taxon>
        <taxon>Embryophyta</taxon>
        <taxon>Tracheophyta</taxon>
        <taxon>Spermatophyta</taxon>
        <taxon>Magnoliopsida</taxon>
        <taxon>Liliopsida</taxon>
        <taxon>Poales</taxon>
        <taxon>Poaceae</taxon>
        <taxon>BOP clade</taxon>
        <taxon>Oryzoideae</taxon>
        <taxon>Oryzeae</taxon>
        <taxon>Zizaniinae</taxon>
        <taxon>Zizania</taxon>
    </lineage>
</organism>
<evidence type="ECO:0000313" key="2">
    <source>
        <dbReference type="Proteomes" id="UP000729402"/>
    </source>
</evidence>
<dbReference type="Proteomes" id="UP000729402">
    <property type="component" value="Unassembled WGS sequence"/>
</dbReference>
<reference evidence="1" key="1">
    <citation type="journal article" date="2021" name="bioRxiv">
        <title>Whole Genome Assembly and Annotation of Northern Wild Rice, Zizania palustris L., Supports a Whole Genome Duplication in the Zizania Genus.</title>
        <authorList>
            <person name="Haas M."/>
            <person name="Kono T."/>
            <person name="Macchietto M."/>
            <person name="Millas R."/>
            <person name="McGilp L."/>
            <person name="Shao M."/>
            <person name="Duquette J."/>
            <person name="Hirsch C.N."/>
            <person name="Kimball J."/>
        </authorList>
    </citation>
    <scope>NUCLEOTIDE SEQUENCE</scope>
    <source>
        <tissue evidence="1">Fresh leaf tissue</tissue>
    </source>
</reference>
<evidence type="ECO:0000313" key="1">
    <source>
        <dbReference type="EMBL" id="KAG8074838.1"/>
    </source>
</evidence>
<reference evidence="1" key="2">
    <citation type="submission" date="2021-02" db="EMBL/GenBank/DDBJ databases">
        <authorList>
            <person name="Kimball J.A."/>
            <person name="Haas M.W."/>
            <person name="Macchietto M."/>
            <person name="Kono T."/>
            <person name="Duquette J."/>
            <person name="Shao M."/>
        </authorList>
    </citation>
    <scope>NUCLEOTIDE SEQUENCE</scope>
    <source>
        <tissue evidence="1">Fresh leaf tissue</tissue>
    </source>
</reference>
<gene>
    <name evidence="1" type="ORF">GUJ93_ZPchr0006g42385</name>
</gene>
<accession>A0A8J5W326</accession>
<protein>
    <submittedName>
        <fullName evidence="1">Uncharacterized protein</fullName>
    </submittedName>
</protein>
<comment type="caution">
    <text evidence="1">The sequence shown here is derived from an EMBL/GenBank/DDBJ whole genome shotgun (WGS) entry which is preliminary data.</text>
</comment>
<dbReference type="AlphaFoldDB" id="A0A8J5W326"/>